<keyword evidence="3" id="KW-1003">Cell membrane</keyword>
<evidence type="ECO:0000256" key="5">
    <source>
        <dbReference type="ARBA" id="ARBA00022989"/>
    </source>
</evidence>
<proteinExistence type="inferred from homology"/>
<dbReference type="Pfam" id="PF01899">
    <property type="entry name" value="MNHE"/>
    <property type="match status" value="1"/>
</dbReference>
<name>A0ABW5CPD0_9HYPH</name>
<comment type="similarity">
    <text evidence="2">Belongs to the CPA3 antiporters (TC 2.A.63) subunit E family.</text>
</comment>
<keyword evidence="8" id="KW-1185">Reference proteome</keyword>
<comment type="subcellular location">
    <subcellularLocation>
        <location evidence="1">Cell membrane</location>
        <topology evidence="1">Multi-pass membrane protein</topology>
    </subcellularLocation>
</comment>
<dbReference type="EMBL" id="JBHUIJ010000024">
    <property type="protein sequence ID" value="MFD2239085.1"/>
    <property type="molecule type" value="Genomic_DNA"/>
</dbReference>
<reference evidence="8" key="1">
    <citation type="journal article" date="2019" name="Int. J. Syst. Evol. Microbiol.">
        <title>The Global Catalogue of Microorganisms (GCM) 10K type strain sequencing project: providing services to taxonomists for standard genome sequencing and annotation.</title>
        <authorList>
            <consortium name="The Broad Institute Genomics Platform"/>
            <consortium name="The Broad Institute Genome Sequencing Center for Infectious Disease"/>
            <person name="Wu L."/>
            <person name="Ma J."/>
        </authorList>
    </citation>
    <scope>NUCLEOTIDE SEQUENCE [LARGE SCALE GENOMIC DNA]</scope>
    <source>
        <strain evidence="8">ZS-35-S2</strain>
    </source>
</reference>
<dbReference type="Proteomes" id="UP001597371">
    <property type="component" value="Unassembled WGS sequence"/>
</dbReference>
<keyword evidence="6" id="KW-0472">Membrane</keyword>
<dbReference type="PANTHER" id="PTHR34584:SF1">
    <property type="entry name" value="NA(+)_H(+) ANTIPORTER SUBUNIT E1"/>
    <property type="match status" value="1"/>
</dbReference>
<evidence type="ECO:0000256" key="4">
    <source>
        <dbReference type="ARBA" id="ARBA00022692"/>
    </source>
</evidence>
<protein>
    <submittedName>
        <fullName evidence="7">Na+/H+ antiporter subunit E</fullName>
    </submittedName>
</protein>
<keyword evidence="4" id="KW-0812">Transmembrane</keyword>
<organism evidence="7 8">
    <name type="scientific">Aureimonas populi</name>
    <dbReference type="NCBI Taxonomy" id="1701758"/>
    <lineage>
        <taxon>Bacteria</taxon>
        <taxon>Pseudomonadati</taxon>
        <taxon>Pseudomonadota</taxon>
        <taxon>Alphaproteobacteria</taxon>
        <taxon>Hyphomicrobiales</taxon>
        <taxon>Aurantimonadaceae</taxon>
        <taxon>Aureimonas</taxon>
    </lineage>
</organism>
<evidence type="ECO:0000256" key="3">
    <source>
        <dbReference type="ARBA" id="ARBA00022475"/>
    </source>
</evidence>
<dbReference type="InterPro" id="IPR002758">
    <property type="entry name" value="Cation_antiport_E"/>
</dbReference>
<dbReference type="PANTHER" id="PTHR34584">
    <property type="entry name" value="NA(+)/H(+) ANTIPORTER SUBUNIT E1"/>
    <property type="match status" value="1"/>
</dbReference>
<gene>
    <name evidence="7" type="ORF">ACFSKQ_16660</name>
</gene>
<dbReference type="RefSeq" id="WP_209738594.1">
    <property type="nucleotide sequence ID" value="NZ_CP072611.1"/>
</dbReference>
<comment type="caution">
    <text evidence="7">The sequence shown here is derived from an EMBL/GenBank/DDBJ whole genome shotgun (WGS) entry which is preliminary data.</text>
</comment>
<evidence type="ECO:0000256" key="2">
    <source>
        <dbReference type="ARBA" id="ARBA00006228"/>
    </source>
</evidence>
<sequence>MTVLRKLWFAALLAVRFLFDLTMSSIAVARVVLSPRAQVRPRFVSIPLASRSPLEVTLVANYITLTPGTLTVDVSTDARTLLIHDLSAGDDSASSRAGVTEGIEPRVLKVTR</sequence>
<evidence type="ECO:0000256" key="6">
    <source>
        <dbReference type="ARBA" id="ARBA00023136"/>
    </source>
</evidence>
<evidence type="ECO:0000313" key="7">
    <source>
        <dbReference type="EMBL" id="MFD2239085.1"/>
    </source>
</evidence>
<evidence type="ECO:0000256" key="1">
    <source>
        <dbReference type="ARBA" id="ARBA00004651"/>
    </source>
</evidence>
<accession>A0ABW5CPD0</accession>
<keyword evidence="5" id="KW-1133">Transmembrane helix</keyword>
<evidence type="ECO:0000313" key="8">
    <source>
        <dbReference type="Proteomes" id="UP001597371"/>
    </source>
</evidence>